<reference evidence="5" key="1">
    <citation type="submission" date="2020-08" db="EMBL/GenBank/DDBJ databases">
        <title>Genome public.</title>
        <authorList>
            <person name="Liu C."/>
            <person name="Sun Q."/>
        </authorList>
    </citation>
    <scope>NUCLEOTIDE SEQUENCE</scope>
    <source>
        <strain evidence="5">H8</strain>
    </source>
</reference>
<dbReference type="InterPro" id="IPR040442">
    <property type="entry name" value="Pyrv_kinase-like_dom_sf"/>
</dbReference>
<dbReference type="InterPro" id="IPR050251">
    <property type="entry name" value="HpcH-HpaI_aldolase"/>
</dbReference>
<keyword evidence="6" id="KW-1185">Reference proteome</keyword>
<dbReference type="InterPro" id="IPR005000">
    <property type="entry name" value="Aldolase/citrate-lyase_domain"/>
</dbReference>
<evidence type="ECO:0000313" key="6">
    <source>
        <dbReference type="Proteomes" id="UP000611762"/>
    </source>
</evidence>
<protein>
    <submittedName>
        <fullName evidence="5">2,4-dihydroxyhept-2-ene-1,7-dioic acid aldolase</fullName>
    </submittedName>
</protein>
<name>A0A926DPP1_9FIRM</name>
<accession>A0A926DPP1</accession>
<evidence type="ECO:0000256" key="2">
    <source>
        <dbReference type="ARBA" id="ARBA00022723"/>
    </source>
</evidence>
<feature type="domain" description="HpcH/HpaI aldolase/citrate lyase" evidence="4">
    <location>
        <begin position="13"/>
        <end position="234"/>
    </location>
</feature>
<dbReference type="PANTHER" id="PTHR30502:SF0">
    <property type="entry name" value="PHOSPHOENOLPYRUVATE CARBOXYLASE FAMILY PROTEIN"/>
    <property type="match status" value="1"/>
</dbReference>
<dbReference type="EMBL" id="JACRSU010000004">
    <property type="protein sequence ID" value="MBC8541552.1"/>
    <property type="molecule type" value="Genomic_DNA"/>
</dbReference>
<dbReference type="Proteomes" id="UP000611762">
    <property type="component" value="Unassembled WGS sequence"/>
</dbReference>
<dbReference type="SUPFAM" id="SSF51621">
    <property type="entry name" value="Phosphoenolpyruvate/pyruvate domain"/>
    <property type="match status" value="1"/>
</dbReference>
<dbReference type="Gene3D" id="3.20.20.60">
    <property type="entry name" value="Phosphoenolpyruvate-binding domains"/>
    <property type="match status" value="1"/>
</dbReference>
<sequence length="251" mass="27205">MRKDLLALTPLYGSWIQTGSPAAAEILANAGFRWLAVDMEHTETSLKEFTNIARSMEKYGVFPMVRASENNTVEIRKYLDCGAKGIIVPMVNSAEEAKKAVAACKYPPEGVRGFAFVRANDWGDSFDDYVKRANCETVVIVMVETKAAVENIDEILTVDGVDGVFIGPYDLSGSYGIPGQTGHKTVKDAMQKVLAACKRHKKAAGQHIVTPTQENVSEAISSGFTFLALGMDTVFVSEGAKAALNMAEQKQ</sequence>
<evidence type="ECO:0000259" key="4">
    <source>
        <dbReference type="Pfam" id="PF03328"/>
    </source>
</evidence>
<evidence type="ECO:0000313" key="5">
    <source>
        <dbReference type="EMBL" id="MBC8541552.1"/>
    </source>
</evidence>
<dbReference type="InterPro" id="IPR015813">
    <property type="entry name" value="Pyrv/PenolPyrv_kinase-like_dom"/>
</dbReference>
<dbReference type="GO" id="GO:0046872">
    <property type="term" value="F:metal ion binding"/>
    <property type="evidence" value="ECO:0007669"/>
    <property type="project" value="UniProtKB-KW"/>
</dbReference>
<dbReference type="GO" id="GO:0016832">
    <property type="term" value="F:aldehyde-lyase activity"/>
    <property type="evidence" value="ECO:0007669"/>
    <property type="project" value="TreeGrafter"/>
</dbReference>
<gene>
    <name evidence="5" type="ORF">H8698_11240</name>
</gene>
<dbReference type="RefSeq" id="WP_249313570.1">
    <property type="nucleotide sequence ID" value="NZ_JACRSU010000004.1"/>
</dbReference>
<dbReference type="PANTHER" id="PTHR30502">
    <property type="entry name" value="2-KETO-3-DEOXY-L-RHAMNONATE ALDOLASE"/>
    <property type="match status" value="1"/>
</dbReference>
<dbReference type="GO" id="GO:0005737">
    <property type="term" value="C:cytoplasm"/>
    <property type="evidence" value="ECO:0007669"/>
    <property type="project" value="TreeGrafter"/>
</dbReference>
<proteinExistence type="inferred from homology"/>
<dbReference type="AlphaFoldDB" id="A0A926DPP1"/>
<keyword evidence="3" id="KW-0456">Lyase</keyword>
<comment type="caution">
    <text evidence="5">The sequence shown here is derived from an EMBL/GenBank/DDBJ whole genome shotgun (WGS) entry which is preliminary data.</text>
</comment>
<dbReference type="Pfam" id="PF03328">
    <property type="entry name" value="HpcH_HpaI"/>
    <property type="match status" value="1"/>
</dbReference>
<keyword evidence="2" id="KW-0479">Metal-binding</keyword>
<evidence type="ECO:0000256" key="1">
    <source>
        <dbReference type="ARBA" id="ARBA00005568"/>
    </source>
</evidence>
<organism evidence="5 6">
    <name type="scientific">Congzhengia minquanensis</name>
    <dbReference type="NCBI Taxonomy" id="2763657"/>
    <lineage>
        <taxon>Bacteria</taxon>
        <taxon>Bacillati</taxon>
        <taxon>Bacillota</taxon>
        <taxon>Clostridia</taxon>
        <taxon>Eubacteriales</taxon>
        <taxon>Oscillospiraceae</taxon>
        <taxon>Congzhengia</taxon>
    </lineage>
</organism>
<evidence type="ECO:0000256" key="3">
    <source>
        <dbReference type="ARBA" id="ARBA00023239"/>
    </source>
</evidence>
<comment type="similarity">
    <text evidence="1">Belongs to the HpcH/HpaI aldolase family.</text>
</comment>